<keyword evidence="8" id="KW-1185">Reference proteome</keyword>
<comment type="caution">
    <text evidence="6">Lacks conserved residue(s) required for the propagation of feature annotation.</text>
</comment>
<feature type="binding site" evidence="6">
    <location>
        <position position="77"/>
    </location>
    <ligand>
        <name>S-adenosyl-L-methionine</name>
        <dbReference type="ChEBI" id="CHEBI:59789"/>
    </ligand>
</feature>
<dbReference type="GO" id="GO:0032259">
    <property type="term" value="P:methylation"/>
    <property type="evidence" value="ECO:0007669"/>
    <property type="project" value="UniProtKB-KW"/>
</dbReference>
<proteinExistence type="inferred from homology"/>
<dbReference type="InterPro" id="IPR029063">
    <property type="entry name" value="SAM-dependent_MTases_sf"/>
</dbReference>
<comment type="caution">
    <text evidence="7">The sequence shown here is derived from an EMBL/GenBank/DDBJ whole genome shotgun (WGS) entry which is preliminary data.</text>
</comment>
<comment type="similarity">
    <text evidence="6">Belongs to the methyltransferase superfamily. RNA methyltransferase RsmG family.</text>
</comment>
<keyword evidence="5 6" id="KW-0949">S-adenosyl-L-methionine</keyword>
<dbReference type="PANTHER" id="PTHR31760:SF0">
    <property type="entry name" value="S-ADENOSYL-L-METHIONINE-DEPENDENT METHYLTRANSFERASES SUPERFAMILY PROTEIN"/>
    <property type="match status" value="1"/>
</dbReference>
<comment type="function">
    <text evidence="6">Specifically methylates the N7 position of a guanine in 16S rRNA.</text>
</comment>
<evidence type="ECO:0000256" key="5">
    <source>
        <dbReference type="ARBA" id="ARBA00022691"/>
    </source>
</evidence>
<keyword evidence="3 6" id="KW-0489">Methyltransferase</keyword>
<comment type="subcellular location">
    <subcellularLocation>
        <location evidence="6">Cytoplasm</location>
    </subcellularLocation>
</comment>
<dbReference type="CDD" id="cd02440">
    <property type="entry name" value="AdoMet_MTases"/>
    <property type="match status" value="1"/>
</dbReference>
<evidence type="ECO:0000256" key="2">
    <source>
        <dbReference type="ARBA" id="ARBA00022552"/>
    </source>
</evidence>
<dbReference type="SUPFAM" id="SSF53335">
    <property type="entry name" value="S-adenosyl-L-methionine-dependent methyltransferases"/>
    <property type="match status" value="1"/>
</dbReference>
<feature type="binding site" evidence="6">
    <location>
        <begin position="128"/>
        <end position="129"/>
    </location>
    <ligand>
        <name>S-adenosyl-L-methionine</name>
        <dbReference type="ChEBI" id="CHEBI:59789"/>
    </ligand>
</feature>
<dbReference type="PIRSF" id="PIRSF003078">
    <property type="entry name" value="GidB"/>
    <property type="match status" value="1"/>
</dbReference>
<evidence type="ECO:0000256" key="1">
    <source>
        <dbReference type="ARBA" id="ARBA00022490"/>
    </source>
</evidence>
<dbReference type="EC" id="2.1.1.-" evidence="6"/>
<dbReference type="RefSeq" id="WP_209512028.1">
    <property type="nucleotide sequence ID" value="NZ_JAGGKS010000006.1"/>
</dbReference>
<protein>
    <recommendedName>
        <fullName evidence="6">Ribosomal RNA small subunit methyltransferase G</fullName>
        <ecNumber evidence="6">2.1.1.-</ecNumber>
    </recommendedName>
    <alternativeName>
        <fullName evidence="6">16S rRNA 7-methylguanosine methyltransferase</fullName>
        <shortName evidence="6">16S rRNA m7G methyltransferase</shortName>
    </alternativeName>
</protein>
<keyword evidence="4 6" id="KW-0808">Transferase</keyword>
<sequence>MTKEILKDGFNKLNLSYDSIKNEKFEKYKNLLKEWNQKINITAINDDEEIYIKHFLDSVIILDKNMENEKKRIIDIGTGGGFPGVPLKISNSNYEVTLLDSLKKRIDFLSIVIKELDLKDMHLIHGRAEDFGQDKNYREEYDICVSRAVAQLNVLSELCIPFVKVGGYFAAYKSENIAEEINSSKSAIAKLGGKITEVKEIKLPGSDIVRKIVIIEKIKNTDKIYPRKAGKPSKDPLI</sequence>
<evidence type="ECO:0000256" key="4">
    <source>
        <dbReference type="ARBA" id="ARBA00022679"/>
    </source>
</evidence>
<dbReference type="InterPro" id="IPR003682">
    <property type="entry name" value="rRNA_ssu_MeTfrase_G"/>
</dbReference>
<evidence type="ECO:0000313" key="7">
    <source>
        <dbReference type="EMBL" id="MBP1926291.1"/>
    </source>
</evidence>
<keyword evidence="1 6" id="KW-0963">Cytoplasm</keyword>
<dbReference type="Pfam" id="PF02527">
    <property type="entry name" value="GidB"/>
    <property type="match status" value="1"/>
</dbReference>
<evidence type="ECO:0000313" key="8">
    <source>
        <dbReference type="Proteomes" id="UP001519342"/>
    </source>
</evidence>
<gene>
    <name evidence="6" type="primary">rsmG</name>
    <name evidence="7" type="ORF">J2Z76_002156</name>
</gene>
<dbReference type="Gene3D" id="3.40.50.150">
    <property type="entry name" value="Vaccinia Virus protein VP39"/>
    <property type="match status" value="1"/>
</dbReference>
<dbReference type="PANTHER" id="PTHR31760">
    <property type="entry name" value="S-ADENOSYL-L-METHIONINE-DEPENDENT METHYLTRANSFERASES SUPERFAMILY PROTEIN"/>
    <property type="match status" value="1"/>
</dbReference>
<dbReference type="Proteomes" id="UP001519342">
    <property type="component" value="Unassembled WGS sequence"/>
</dbReference>
<dbReference type="GO" id="GO:0008168">
    <property type="term" value="F:methyltransferase activity"/>
    <property type="evidence" value="ECO:0007669"/>
    <property type="project" value="UniProtKB-KW"/>
</dbReference>
<evidence type="ECO:0000256" key="6">
    <source>
        <dbReference type="HAMAP-Rule" id="MF_00074"/>
    </source>
</evidence>
<evidence type="ECO:0000256" key="3">
    <source>
        <dbReference type="ARBA" id="ARBA00022603"/>
    </source>
</evidence>
<dbReference type="NCBIfam" id="TIGR00138">
    <property type="entry name" value="rsmG_gidB"/>
    <property type="match status" value="1"/>
</dbReference>
<feature type="binding site" evidence="6">
    <location>
        <position position="82"/>
    </location>
    <ligand>
        <name>S-adenosyl-L-methionine</name>
        <dbReference type="ChEBI" id="CHEBI:59789"/>
    </ligand>
</feature>
<name>A0ABS4GF23_9FIRM</name>
<organism evidence="7 8">
    <name type="scientific">Sedimentibacter acidaminivorans</name>
    <dbReference type="NCBI Taxonomy" id="913099"/>
    <lineage>
        <taxon>Bacteria</taxon>
        <taxon>Bacillati</taxon>
        <taxon>Bacillota</taxon>
        <taxon>Tissierellia</taxon>
        <taxon>Sedimentibacter</taxon>
    </lineage>
</organism>
<keyword evidence="2 6" id="KW-0698">rRNA processing</keyword>
<accession>A0ABS4GF23</accession>
<dbReference type="HAMAP" id="MF_00074">
    <property type="entry name" value="16SrRNA_methyltr_G"/>
    <property type="match status" value="1"/>
</dbReference>
<reference evidence="7 8" key="1">
    <citation type="submission" date="2021-03" db="EMBL/GenBank/DDBJ databases">
        <title>Genomic Encyclopedia of Type Strains, Phase IV (KMG-IV): sequencing the most valuable type-strain genomes for metagenomic binning, comparative biology and taxonomic classification.</title>
        <authorList>
            <person name="Goeker M."/>
        </authorList>
    </citation>
    <scope>NUCLEOTIDE SEQUENCE [LARGE SCALE GENOMIC DNA]</scope>
    <source>
        <strain evidence="7 8">DSM 24004</strain>
    </source>
</reference>
<feature type="binding site" evidence="6">
    <location>
        <position position="147"/>
    </location>
    <ligand>
        <name>S-adenosyl-L-methionine</name>
        <dbReference type="ChEBI" id="CHEBI:59789"/>
    </ligand>
</feature>
<dbReference type="EMBL" id="JAGGKS010000006">
    <property type="protein sequence ID" value="MBP1926291.1"/>
    <property type="molecule type" value="Genomic_DNA"/>
</dbReference>